<name>X1M231_9ZZZZ</name>
<gene>
    <name evidence="3" type="ORF">S06H3_37707</name>
</gene>
<dbReference type="GO" id="GO:0005829">
    <property type="term" value="C:cytosol"/>
    <property type="evidence" value="ECO:0007669"/>
    <property type="project" value="TreeGrafter"/>
</dbReference>
<protein>
    <recommendedName>
        <fullName evidence="2">UDP-N-acetylenolpyruvoylglucosamine reductase C-terminal domain-containing protein</fullName>
    </recommendedName>
</protein>
<dbReference type="GO" id="GO:0008762">
    <property type="term" value="F:UDP-N-acetylmuramate dehydrogenase activity"/>
    <property type="evidence" value="ECO:0007669"/>
    <property type="project" value="InterPro"/>
</dbReference>
<dbReference type="PANTHER" id="PTHR21071">
    <property type="entry name" value="UDP-N-ACETYLENOLPYRUVOYLGLUCOSAMINE REDUCTASE"/>
    <property type="match status" value="1"/>
</dbReference>
<evidence type="ECO:0000256" key="1">
    <source>
        <dbReference type="ARBA" id="ARBA00001974"/>
    </source>
</evidence>
<dbReference type="InterPro" id="IPR011601">
    <property type="entry name" value="MurB_C"/>
</dbReference>
<dbReference type="GO" id="GO:0050660">
    <property type="term" value="F:flavin adenine dinucleotide binding"/>
    <property type="evidence" value="ECO:0007669"/>
    <property type="project" value="TreeGrafter"/>
</dbReference>
<dbReference type="EMBL" id="BARV01022934">
    <property type="protein sequence ID" value="GAI25642.1"/>
    <property type="molecule type" value="Genomic_DNA"/>
</dbReference>
<dbReference type="GO" id="GO:0071555">
    <property type="term" value="P:cell wall organization"/>
    <property type="evidence" value="ECO:0007669"/>
    <property type="project" value="TreeGrafter"/>
</dbReference>
<comment type="cofactor">
    <cofactor evidence="1">
        <name>FAD</name>
        <dbReference type="ChEBI" id="CHEBI:57692"/>
    </cofactor>
</comment>
<accession>X1M231</accession>
<feature type="non-terminal residue" evidence="3">
    <location>
        <position position="1"/>
    </location>
</feature>
<feature type="domain" description="UDP-N-acetylenolpyruvoylglucosamine reductase C-terminal" evidence="2">
    <location>
        <begin position="7"/>
        <end position="101"/>
    </location>
</feature>
<dbReference type="InterPro" id="IPR003170">
    <property type="entry name" value="MurB"/>
</dbReference>
<organism evidence="3">
    <name type="scientific">marine sediment metagenome</name>
    <dbReference type="NCBI Taxonomy" id="412755"/>
    <lineage>
        <taxon>unclassified sequences</taxon>
        <taxon>metagenomes</taxon>
        <taxon>ecological metagenomes</taxon>
    </lineage>
</organism>
<dbReference type="AlphaFoldDB" id="X1M231"/>
<sequence length="103" mass="11991">QERRKAEIETTMQEYTKYRRKNQPLRYPSAGGIFKNYKLLPKILPFLKNSRIGDAEICMSAPNWILNKGKATSTDVMQLIRNLQTLAKKKLNENLELEIKVLP</sequence>
<evidence type="ECO:0000313" key="3">
    <source>
        <dbReference type="EMBL" id="GAI25642.1"/>
    </source>
</evidence>
<dbReference type="SUPFAM" id="SSF56194">
    <property type="entry name" value="Uridine diphospho-N-Acetylenolpyruvylglucosamine reductase, MurB, C-terminal domain"/>
    <property type="match status" value="1"/>
</dbReference>
<dbReference type="PANTHER" id="PTHR21071:SF4">
    <property type="entry name" value="UDP-N-ACETYLENOLPYRUVOYLGLUCOSAMINE REDUCTASE"/>
    <property type="match status" value="1"/>
</dbReference>
<dbReference type="Pfam" id="PF02873">
    <property type="entry name" value="MurB_C"/>
    <property type="match status" value="1"/>
</dbReference>
<reference evidence="3" key="1">
    <citation type="journal article" date="2014" name="Front. Microbiol.">
        <title>High frequency of phylogenetically diverse reductive dehalogenase-homologous genes in deep subseafloor sedimentary metagenomes.</title>
        <authorList>
            <person name="Kawai M."/>
            <person name="Futagami T."/>
            <person name="Toyoda A."/>
            <person name="Takaki Y."/>
            <person name="Nishi S."/>
            <person name="Hori S."/>
            <person name="Arai W."/>
            <person name="Tsubouchi T."/>
            <person name="Morono Y."/>
            <person name="Uchiyama I."/>
            <person name="Ito T."/>
            <person name="Fujiyama A."/>
            <person name="Inagaki F."/>
            <person name="Takami H."/>
        </authorList>
    </citation>
    <scope>NUCLEOTIDE SEQUENCE</scope>
    <source>
        <strain evidence="3">Expedition CK06-06</strain>
    </source>
</reference>
<dbReference type="Gene3D" id="3.90.78.10">
    <property type="entry name" value="UDP-N-acetylenolpyruvoylglucosamine reductase, C-terminal domain"/>
    <property type="match status" value="1"/>
</dbReference>
<evidence type="ECO:0000259" key="2">
    <source>
        <dbReference type="Pfam" id="PF02873"/>
    </source>
</evidence>
<comment type="caution">
    <text evidence="3">The sequence shown here is derived from an EMBL/GenBank/DDBJ whole genome shotgun (WGS) entry which is preliminary data.</text>
</comment>
<dbReference type="InterPro" id="IPR036635">
    <property type="entry name" value="MurB_C_sf"/>
</dbReference>
<proteinExistence type="predicted"/>